<gene>
    <name evidence="1" type="ORF">Slati_1682300</name>
</gene>
<organism evidence="1">
    <name type="scientific">Sesamum latifolium</name>
    <dbReference type="NCBI Taxonomy" id="2727402"/>
    <lineage>
        <taxon>Eukaryota</taxon>
        <taxon>Viridiplantae</taxon>
        <taxon>Streptophyta</taxon>
        <taxon>Embryophyta</taxon>
        <taxon>Tracheophyta</taxon>
        <taxon>Spermatophyta</taxon>
        <taxon>Magnoliopsida</taxon>
        <taxon>eudicotyledons</taxon>
        <taxon>Gunneridae</taxon>
        <taxon>Pentapetalae</taxon>
        <taxon>asterids</taxon>
        <taxon>lamiids</taxon>
        <taxon>Lamiales</taxon>
        <taxon>Pedaliaceae</taxon>
        <taxon>Sesamum</taxon>
    </lineage>
</organism>
<name>A0AAW2WX91_9LAMI</name>
<dbReference type="EMBL" id="JACGWN010000006">
    <property type="protein sequence ID" value="KAL0445544.1"/>
    <property type="molecule type" value="Genomic_DNA"/>
</dbReference>
<evidence type="ECO:0000313" key="1">
    <source>
        <dbReference type="EMBL" id="KAL0445544.1"/>
    </source>
</evidence>
<accession>A0AAW2WX91</accession>
<protein>
    <submittedName>
        <fullName evidence="1">Uncharacterized protein</fullName>
    </submittedName>
</protein>
<comment type="caution">
    <text evidence="1">The sequence shown here is derived from an EMBL/GenBank/DDBJ whole genome shotgun (WGS) entry which is preliminary data.</text>
</comment>
<sequence length="71" mass="7567">MTATAGYAPPRASFGVGLASRAQGVKTVWRGSTVPCCGLLRGTEPPCGRVQESFASHMRTGKMDKFQLHIT</sequence>
<reference evidence="1" key="1">
    <citation type="submission" date="2020-06" db="EMBL/GenBank/DDBJ databases">
        <authorList>
            <person name="Li T."/>
            <person name="Hu X."/>
            <person name="Zhang T."/>
            <person name="Song X."/>
            <person name="Zhang H."/>
            <person name="Dai N."/>
            <person name="Sheng W."/>
            <person name="Hou X."/>
            <person name="Wei L."/>
        </authorList>
    </citation>
    <scope>NUCLEOTIDE SEQUENCE</scope>
    <source>
        <strain evidence="1">KEN1</strain>
        <tissue evidence="1">Leaf</tissue>
    </source>
</reference>
<reference evidence="1" key="2">
    <citation type="journal article" date="2024" name="Plant">
        <title>Genomic evolution and insights into agronomic trait innovations of Sesamum species.</title>
        <authorList>
            <person name="Miao H."/>
            <person name="Wang L."/>
            <person name="Qu L."/>
            <person name="Liu H."/>
            <person name="Sun Y."/>
            <person name="Le M."/>
            <person name="Wang Q."/>
            <person name="Wei S."/>
            <person name="Zheng Y."/>
            <person name="Lin W."/>
            <person name="Duan Y."/>
            <person name="Cao H."/>
            <person name="Xiong S."/>
            <person name="Wang X."/>
            <person name="Wei L."/>
            <person name="Li C."/>
            <person name="Ma Q."/>
            <person name="Ju M."/>
            <person name="Zhao R."/>
            <person name="Li G."/>
            <person name="Mu C."/>
            <person name="Tian Q."/>
            <person name="Mei H."/>
            <person name="Zhang T."/>
            <person name="Gao T."/>
            <person name="Zhang H."/>
        </authorList>
    </citation>
    <scope>NUCLEOTIDE SEQUENCE</scope>
    <source>
        <strain evidence="1">KEN1</strain>
    </source>
</reference>
<dbReference type="AlphaFoldDB" id="A0AAW2WX91"/>
<proteinExistence type="predicted"/>